<dbReference type="PANTHER" id="PTHR40940">
    <property type="entry name" value="PROTEIN BATD-RELATED"/>
    <property type="match status" value="1"/>
</dbReference>
<reference evidence="2 3" key="1">
    <citation type="submission" date="2020-03" db="EMBL/GenBank/DDBJ databases">
        <title>Genomic analysis of Bacteroides faecium CBA7301.</title>
        <authorList>
            <person name="Kim J."/>
            <person name="Roh S.W."/>
        </authorList>
    </citation>
    <scope>NUCLEOTIDE SEQUENCE [LARGE SCALE GENOMIC DNA]</scope>
    <source>
        <strain evidence="2 3">CBA7301</strain>
    </source>
</reference>
<keyword evidence="3" id="KW-1185">Reference proteome</keyword>
<dbReference type="Gene3D" id="2.180.10.10">
    <property type="entry name" value="RHS repeat-associated core"/>
    <property type="match status" value="1"/>
</dbReference>
<evidence type="ECO:0000313" key="2">
    <source>
        <dbReference type="EMBL" id="QIU93395.1"/>
    </source>
</evidence>
<dbReference type="AlphaFoldDB" id="A0A6H0KJD4"/>
<gene>
    <name evidence="2" type="ORF">BacF7301_04160</name>
</gene>
<feature type="chain" id="PRO_5026047348" evidence="1">
    <location>
        <begin position="21"/>
        <end position="430"/>
    </location>
</feature>
<dbReference type="EMBL" id="CP050831">
    <property type="protein sequence ID" value="QIU93395.1"/>
    <property type="molecule type" value="Genomic_DNA"/>
</dbReference>
<organism evidence="2 3">
    <name type="scientific">Bacteroides faecium</name>
    <dbReference type="NCBI Taxonomy" id="2715212"/>
    <lineage>
        <taxon>Bacteria</taxon>
        <taxon>Pseudomonadati</taxon>
        <taxon>Bacteroidota</taxon>
        <taxon>Bacteroidia</taxon>
        <taxon>Bacteroidales</taxon>
        <taxon>Bacteroidaceae</taxon>
        <taxon>Bacteroides</taxon>
    </lineage>
</organism>
<dbReference type="RefSeq" id="WP_167960501.1">
    <property type="nucleotide sequence ID" value="NZ_CP050831.1"/>
</dbReference>
<protein>
    <submittedName>
        <fullName evidence="2">Protein BatD</fullName>
    </submittedName>
</protein>
<sequence length="430" mass="48342">MRTIGILASILFVCNATLLAQPTRVEIKTKKDYQLKGNVKQVVNDTTGHILKFTPEGYLQFMGFLKNGKLEGSTYTYDKAGHLVKENSWGNTVYIYTYNVRGQMIKEQMMDGAKCINSKTFLYDMNGNARQETSRTGTVCKLKNTYDSQKRLIKIERILLPSNNLYYTTSISYLSNGWTRHILREELDQIVTEYDNKGRERSNMAQNNFSNISMKSITNYDDNDNLIEYQGSFGTNLYTYNAQGEQISKEEIDLDGNKSKTVYIYLKHDAKGNWTERIVSNLTTYKRYTETRSITYYEDASTPTTTNDPIDAFFGKGNPKIPNNGDFVASAPSTVVAGEQFRLNYTIGIGNVDNFKAPSLNNFNVLMGPSKSTSTSTEVIKGAVTSKSSITYTFVLQAEKTGNFTISSAIVESKGKTYTSNTVTIKVTSK</sequence>
<dbReference type="InterPro" id="IPR025738">
    <property type="entry name" value="BatD"/>
</dbReference>
<dbReference type="KEGG" id="bfc:BacF7301_04160"/>
<name>A0A6H0KJD4_9BACE</name>
<keyword evidence="1" id="KW-0732">Signal</keyword>
<accession>A0A6H0KJD4</accession>
<evidence type="ECO:0000313" key="3">
    <source>
        <dbReference type="Proteomes" id="UP000501780"/>
    </source>
</evidence>
<dbReference type="PANTHER" id="PTHR40940:SF2">
    <property type="entry name" value="BATD"/>
    <property type="match status" value="1"/>
</dbReference>
<dbReference type="Pfam" id="PF13584">
    <property type="entry name" value="BatD"/>
    <property type="match status" value="1"/>
</dbReference>
<dbReference type="Proteomes" id="UP000501780">
    <property type="component" value="Chromosome"/>
</dbReference>
<feature type="signal peptide" evidence="1">
    <location>
        <begin position="1"/>
        <end position="20"/>
    </location>
</feature>
<proteinExistence type="predicted"/>
<evidence type="ECO:0000256" key="1">
    <source>
        <dbReference type="SAM" id="SignalP"/>
    </source>
</evidence>